<dbReference type="GO" id="GO:0004832">
    <property type="term" value="F:valine-tRNA ligase activity"/>
    <property type="evidence" value="ECO:0007669"/>
    <property type="project" value="UniProtKB-EC"/>
</dbReference>
<evidence type="ECO:0000256" key="4">
    <source>
        <dbReference type="ARBA" id="ARBA00022741"/>
    </source>
</evidence>
<sequence length="553" mass="63239">DWCISRQLWWGHRIPAYFITVKGEKEVDDSCDDYWVSALSEQEAIIKACKKLNLPAERIHLRQDEDVLDTWFSSALFPFSVFGWPSQTQDLKNFYPGNLLETGYDILFFWVARMVFFGQKLTGQLPFKEVYLHSVVRDAHGRKMSKSLGNVIDPLDVIRGTSLLELFNKLGFGNLDANEIARAEKGLRHDYPDGIPECGTDALRFALCAYTGQGRDVNLDVLRVEGYRHFCNKIWNAFKFTLMTLGNTFIPVDRFHLFGVERVVDLWILSRLSACVKAADEGFSQYDFSKVTTACFSFWLYEFCDVYLESVKPVMQCGDDLLIDCCRQILYFVMDTALRLISPFMPFITEELWQRLPSLAHVQRSESICVAKYPTPKEYCWENVDAERQISLAMSIVRSTRAVRADYNLTPKVRTKLFITPVDDAVADDIRQCEDLIATLSLSSNVEQLSSTIFPAGCATYPIGSKCNIHVLLQGLIDINLEVSKLTSRREKLINQLDAFKKVMTTVDYEEKVPKQVKESNITKEAELKSELTHIEESISALVGMLENTERHL</sequence>
<organism evidence="13">
    <name type="scientific">Soboliphyme baturini</name>
    <dbReference type="NCBI Taxonomy" id="241478"/>
    <lineage>
        <taxon>Eukaryota</taxon>
        <taxon>Metazoa</taxon>
        <taxon>Ecdysozoa</taxon>
        <taxon>Nematoda</taxon>
        <taxon>Enoplea</taxon>
        <taxon>Dorylaimia</taxon>
        <taxon>Dioctophymatida</taxon>
        <taxon>Dioctophymatoidea</taxon>
        <taxon>Soboliphymatidae</taxon>
        <taxon>Soboliphyme</taxon>
    </lineage>
</organism>
<evidence type="ECO:0000256" key="8">
    <source>
        <dbReference type="ARBA" id="ARBA00029936"/>
    </source>
</evidence>
<keyword evidence="6" id="KW-0648">Protein biosynthesis</keyword>
<protein>
    <recommendedName>
        <fullName evidence="2">valine--tRNA ligase</fullName>
        <ecNumber evidence="2">6.1.1.9</ecNumber>
    </recommendedName>
    <alternativeName>
        <fullName evidence="8">Valyl-tRNA synthetase</fullName>
    </alternativeName>
</protein>
<keyword evidence="7" id="KW-0030">Aminoacyl-tRNA synthetase</keyword>
<dbReference type="SUPFAM" id="SSF47323">
    <property type="entry name" value="Anticodon-binding domain of a subclass of class I aminoacyl-tRNA synthetases"/>
    <property type="match status" value="1"/>
</dbReference>
<dbReference type="InterPro" id="IPR002300">
    <property type="entry name" value="aa-tRNA-synth_Ia"/>
</dbReference>
<keyword evidence="12" id="KW-1185">Reference proteome</keyword>
<dbReference type="WBParaSite" id="SBAD_0000763201-mRNA-1">
    <property type="protein sequence ID" value="SBAD_0000763201-mRNA-1"/>
    <property type="gene ID" value="SBAD_0000763201"/>
</dbReference>
<gene>
    <name evidence="11" type="ORF">SBAD_LOCUS7358</name>
</gene>
<evidence type="ECO:0000256" key="5">
    <source>
        <dbReference type="ARBA" id="ARBA00022840"/>
    </source>
</evidence>
<evidence type="ECO:0000256" key="3">
    <source>
        <dbReference type="ARBA" id="ARBA00022598"/>
    </source>
</evidence>
<dbReference type="SUPFAM" id="SSF52374">
    <property type="entry name" value="Nucleotidylyl transferase"/>
    <property type="match status" value="1"/>
</dbReference>
<dbReference type="InterPro" id="IPR033705">
    <property type="entry name" value="Anticodon_Ia_Val"/>
</dbReference>
<dbReference type="Pfam" id="PF08264">
    <property type="entry name" value="Anticodon_1"/>
    <property type="match status" value="1"/>
</dbReference>
<proteinExistence type="inferred from homology"/>
<name>A0A183IUR1_9BILA</name>
<evidence type="ECO:0000256" key="7">
    <source>
        <dbReference type="ARBA" id="ARBA00023146"/>
    </source>
</evidence>
<dbReference type="FunFam" id="3.40.50.620:FF:000457">
    <property type="entry name" value="Predicted protein"/>
    <property type="match status" value="1"/>
</dbReference>
<dbReference type="EMBL" id="UZAM01010555">
    <property type="protein sequence ID" value="VDP12820.1"/>
    <property type="molecule type" value="Genomic_DNA"/>
</dbReference>
<reference evidence="13" key="1">
    <citation type="submission" date="2016-06" db="UniProtKB">
        <authorList>
            <consortium name="WormBaseParasite"/>
        </authorList>
    </citation>
    <scope>IDENTIFICATION</scope>
</reference>
<dbReference type="InterPro" id="IPR013155">
    <property type="entry name" value="M/V/L/I-tRNA-synth_anticd-bd"/>
</dbReference>
<dbReference type="PRINTS" id="PR00986">
    <property type="entry name" value="TRNASYNTHVAL"/>
</dbReference>
<dbReference type="GO" id="GO:0005524">
    <property type="term" value="F:ATP binding"/>
    <property type="evidence" value="ECO:0007669"/>
    <property type="project" value="UniProtKB-KW"/>
</dbReference>
<feature type="domain" description="Aminoacyl-tRNA synthetase class Ia" evidence="9">
    <location>
        <begin position="1"/>
        <end position="220"/>
    </location>
</feature>
<dbReference type="Gene3D" id="1.10.287.380">
    <property type="entry name" value="Valyl-tRNA synthetase, C-terminal domain"/>
    <property type="match status" value="1"/>
</dbReference>
<evidence type="ECO:0000313" key="12">
    <source>
        <dbReference type="Proteomes" id="UP000270296"/>
    </source>
</evidence>
<dbReference type="Pfam" id="PF00133">
    <property type="entry name" value="tRNA-synt_1"/>
    <property type="match status" value="1"/>
</dbReference>
<dbReference type="AlphaFoldDB" id="A0A183IUR1"/>
<comment type="similarity">
    <text evidence="1">Belongs to the class-I aminoacyl-tRNA synthetase family.</text>
</comment>
<keyword evidence="4" id="KW-0547">Nucleotide-binding</keyword>
<dbReference type="InterPro" id="IPR014729">
    <property type="entry name" value="Rossmann-like_a/b/a_fold"/>
</dbReference>
<reference evidence="11 12" key="2">
    <citation type="submission" date="2018-11" db="EMBL/GenBank/DDBJ databases">
        <authorList>
            <consortium name="Pathogen Informatics"/>
        </authorList>
    </citation>
    <scope>NUCLEOTIDE SEQUENCE [LARGE SCALE GENOMIC DNA]</scope>
</reference>
<dbReference type="OrthoDB" id="629407at2759"/>
<dbReference type="InterPro" id="IPR037118">
    <property type="entry name" value="Val-tRNA_synth_C_sf"/>
</dbReference>
<dbReference type="Proteomes" id="UP000270296">
    <property type="component" value="Unassembled WGS sequence"/>
</dbReference>
<evidence type="ECO:0000259" key="10">
    <source>
        <dbReference type="Pfam" id="PF08264"/>
    </source>
</evidence>
<dbReference type="InterPro" id="IPR002303">
    <property type="entry name" value="Valyl-tRNA_ligase"/>
</dbReference>
<evidence type="ECO:0000259" key="9">
    <source>
        <dbReference type="Pfam" id="PF00133"/>
    </source>
</evidence>
<keyword evidence="5" id="KW-0067">ATP-binding</keyword>
<evidence type="ECO:0000313" key="13">
    <source>
        <dbReference type="WBParaSite" id="SBAD_0000763201-mRNA-1"/>
    </source>
</evidence>
<dbReference type="CDD" id="cd07962">
    <property type="entry name" value="Anticodon_Ia_Val"/>
    <property type="match status" value="1"/>
</dbReference>
<dbReference type="GO" id="GO:0005829">
    <property type="term" value="C:cytosol"/>
    <property type="evidence" value="ECO:0007669"/>
    <property type="project" value="TreeGrafter"/>
</dbReference>
<evidence type="ECO:0000313" key="11">
    <source>
        <dbReference type="EMBL" id="VDP12820.1"/>
    </source>
</evidence>
<accession>A0A183IUR1</accession>
<dbReference type="InterPro" id="IPR009080">
    <property type="entry name" value="tRNAsynth_Ia_anticodon-bd"/>
</dbReference>
<feature type="domain" description="Methionyl/Valyl/Leucyl/Isoleucyl-tRNA synthetase anticodon-binding" evidence="10">
    <location>
        <begin position="265"/>
        <end position="416"/>
    </location>
</feature>
<dbReference type="PANTHER" id="PTHR11946">
    <property type="entry name" value="VALYL-TRNA SYNTHETASES"/>
    <property type="match status" value="1"/>
</dbReference>
<dbReference type="GO" id="GO:0006438">
    <property type="term" value="P:valyl-tRNA aminoacylation"/>
    <property type="evidence" value="ECO:0007669"/>
    <property type="project" value="InterPro"/>
</dbReference>
<dbReference type="EC" id="6.1.1.9" evidence="2"/>
<keyword evidence="3" id="KW-0436">Ligase</keyword>
<evidence type="ECO:0000256" key="1">
    <source>
        <dbReference type="ARBA" id="ARBA00005594"/>
    </source>
</evidence>
<dbReference type="FunFam" id="1.10.730.10:FF:000015">
    <property type="entry name" value="Valine--tRNA ligase"/>
    <property type="match status" value="1"/>
</dbReference>
<evidence type="ECO:0000256" key="2">
    <source>
        <dbReference type="ARBA" id="ARBA00013169"/>
    </source>
</evidence>
<dbReference type="PANTHER" id="PTHR11946:SF109">
    <property type="entry name" value="VALINE--TRNA LIGASE"/>
    <property type="match status" value="1"/>
</dbReference>
<dbReference type="Gene3D" id="3.40.50.620">
    <property type="entry name" value="HUPs"/>
    <property type="match status" value="1"/>
</dbReference>
<evidence type="ECO:0000256" key="6">
    <source>
        <dbReference type="ARBA" id="ARBA00022917"/>
    </source>
</evidence>
<dbReference type="Gene3D" id="1.10.730.10">
    <property type="entry name" value="Isoleucyl-tRNA Synthetase, Domain 1"/>
    <property type="match status" value="1"/>
</dbReference>